<keyword evidence="2" id="KW-1185">Reference proteome</keyword>
<sequence length="137" mass="15047">MMSSTFARLMQPLLRHLNVTAPAIGAGQAIKVDFAHLQIQFTPLESQELLMVASLGALPAQMDESLPWRLLAENSVEQPTPAISLAVLGENRTLILWSRERFVQLDTPALIALFDRLVDKANRLVGVVSAASQREMA</sequence>
<dbReference type="CDD" id="cd17025">
    <property type="entry name" value="T3SC_IA_ShcF-like"/>
    <property type="match status" value="1"/>
</dbReference>
<dbReference type="EMBL" id="JAGGMQ010000001">
    <property type="protein sequence ID" value="MBP2171257.1"/>
    <property type="molecule type" value="Genomic_DNA"/>
</dbReference>
<evidence type="ECO:0000313" key="2">
    <source>
        <dbReference type="Proteomes" id="UP001195624"/>
    </source>
</evidence>
<reference evidence="1 2" key="1">
    <citation type="submission" date="2021-03" db="EMBL/GenBank/DDBJ databases">
        <authorList>
            <person name="D'Agostino P."/>
            <person name="Huntemann M."/>
            <person name="Clum A."/>
            <person name="Spunde A."/>
            <person name="Palaniappan K."/>
            <person name="Ritter S."/>
            <person name="Mikhailova N."/>
            <person name="Chen I.-M."/>
            <person name="Stamatis D."/>
            <person name="Reddy T."/>
            <person name="O'Malley R."/>
            <person name="Daum C."/>
            <person name="Shapiro N."/>
            <person name="Ivanova N."/>
            <person name="Kyrpides N."/>
            <person name="Woyke T."/>
        </authorList>
    </citation>
    <scope>NUCLEOTIDE SEQUENCE [LARGE SCALE GENOMIC DNA]</scope>
    <source>
        <strain evidence="1 2">WS4403</strain>
    </source>
</reference>
<reference evidence="2" key="2">
    <citation type="submission" date="2023-07" db="EMBL/GenBank/DDBJ databases">
        <title>Genome mining of underrepresented organisms for secondary metabolites.</title>
        <authorList>
            <person name="D'Agostino P.M."/>
        </authorList>
    </citation>
    <scope>NUCLEOTIDE SEQUENCE [LARGE SCALE GENOMIC DNA]</scope>
    <source>
        <strain evidence="2">WS4403</strain>
    </source>
</reference>
<evidence type="ECO:0000313" key="1">
    <source>
        <dbReference type="EMBL" id="MBP2171257.1"/>
    </source>
</evidence>
<proteinExistence type="predicted"/>
<dbReference type="RefSeq" id="WP_017802200.1">
    <property type="nucleotide sequence ID" value="NZ_JAGGMQ010000001.1"/>
</dbReference>
<protein>
    <submittedName>
        <fullName evidence="1">Uncharacterized protein</fullName>
    </submittedName>
</protein>
<accession>A0ABS4PF44</accession>
<name>A0ABS4PF44_9GAMM</name>
<organism evidence="1 2">
    <name type="scientific">Winslowiella toletana</name>
    <dbReference type="NCBI Taxonomy" id="92490"/>
    <lineage>
        <taxon>Bacteria</taxon>
        <taxon>Pseudomonadati</taxon>
        <taxon>Pseudomonadota</taxon>
        <taxon>Gammaproteobacteria</taxon>
        <taxon>Enterobacterales</taxon>
        <taxon>Erwiniaceae</taxon>
        <taxon>Winslowiella</taxon>
    </lineage>
</organism>
<gene>
    <name evidence="1" type="ORF">J2125_004449</name>
</gene>
<dbReference type="Proteomes" id="UP001195624">
    <property type="component" value="Unassembled WGS sequence"/>
</dbReference>
<dbReference type="InterPro" id="IPR010261">
    <property type="entry name" value="Tir_chaperone"/>
</dbReference>
<dbReference type="Gene3D" id="3.30.1460.10">
    <property type="match status" value="1"/>
</dbReference>
<dbReference type="SUPFAM" id="SSF69635">
    <property type="entry name" value="Type III secretory system chaperone-like"/>
    <property type="match status" value="1"/>
</dbReference>
<dbReference type="Pfam" id="PF05932">
    <property type="entry name" value="CesT"/>
    <property type="match status" value="1"/>
</dbReference>
<comment type="caution">
    <text evidence="1">The sequence shown here is derived from an EMBL/GenBank/DDBJ whole genome shotgun (WGS) entry which is preliminary data.</text>
</comment>